<evidence type="ECO:0000256" key="1">
    <source>
        <dbReference type="ARBA" id="ARBA00007240"/>
    </source>
</evidence>
<protein>
    <submittedName>
        <fullName evidence="3">Galactinol--sucrose galactosyltransferase 1</fullName>
    </submittedName>
</protein>
<dbReference type="AlphaFoldDB" id="A0AAE2BUW2"/>
<evidence type="ECO:0000256" key="2">
    <source>
        <dbReference type="ARBA" id="ARBA00023277"/>
    </source>
</evidence>
<keyword evidence="2" id="KW-0119">Carbohydrate metabolism</keyword>
<proteinExistence type="inferred from homology"/>
<evidence type="ECO:0000313" key="3">
    <source>
        <dbReference type="EMBL" id="KAK4398672.1"/>
    </source>
</evidence>
<dbReference type="InterPro" id="IPR008811">
    <property type="entry name" value="Glycosyl_hydrolases_36"/>
</dbReference>
<dbReference type="GO" id="GO:0016757">
    <property type="term" value="F:glycosyltransferase activity"/>
    <property type="evidence" value="ECO:0007669"/>
    <property type="project" value="UniProtKB-KW"/>
</dbReference>
<name>A0AAE2BUW2_9LAMI</name>
<gene>
    <name evidence="3" type="ORF">Sango_1342700</name>
</gene>
<sequence>MARMVDGGSRPDLSLADGKLRVSGNCILSDVHDSIFLTPSETNQGTFIGVKVDHQRGSRLVFPVGKLKGLRILCLYRFKLWWMTQCMGTCGQDIPCETQFLMVEVPQSSQLGEETEDGEGRSKPVYYTVFLPILEGDFRAVLQGNAHDELEICLESGDPSVQQFEGRHLVYVAAGLDPYSVIEKSINAKKAAIIRASDDFFPRDPASHTIHIASVAYNTIFLGEFMQPDWDMFHSLHPMAEYHGAARAIGGCPIYVSDKPGNHDFDVLKKLVLPDGSTLRAKLPGRPTRDCLFSDPTRDGKSLLKIWSMNDFTGVLGVFNCQGASWCRVSIKNLIHDEQPETISGTVQATDVEYLGSIAESGRPGDCVMYSHRGGRLISVPENTSLPIQLKAREYEVFTVAPVKKLSNGAAFAPIGLIKMFNSGGAIKEINYESKKIGNVNLSVRGRGIFGAYSSVRPKRITIETAEEDFGYDERSGLVTLTLQVPAEELYQWNITIEV</sequence>
<comment type="caution">
    <text evidence="3">The sequence shown here is derived from an EMBL/GenBank/DDBJ whole genome shotgun (WGS) entry which is preliminary data.</text>
</comment>
<dbReference type="PANTHER" id="PTHR31268">
    <property type="match status" value="1"/>
</dbReference>
<comment type="similarity">
    <text evidence="1">Belongs to the glycosyl hydrolases 36 family.</text>
</comment>
<keyword evidence="3" id="KW-0808">Transferase</keyword>
<keyword evidence="3" id="KW-0328">Glycosyltransferase</keyword>
<evidence type="ECO:0000313" key="4">
    <source>
        <dbReference type="Proteomes" id="UP001289374"/>
    </source>
</evidence>
<reference evidence="3" key="2">
    <citation type="journal article" date="2024" name="Plant">
        <title>Genomic evolution and insights into agronomic trait innovations of Sesamum species.</title>
        <authorList>
            <person name="Miao H."/>
            <person name="Wang L."/>
            <person name="Qu L."/>
            <person name="Liu H."/>
            <person name="Sun Y."/>
            <person name="Le M."/>
            <person name="Wang Q."/>
            <person name="Wei S."/>
            <person name="Zheng Y."/>
            <person name="Lin W."/>
            <person name="Duan Y."/>
            <person name="Cao H."/>
            <person name="Xiong S."/>
            <person name="Wang X."/>
            <person name="Wei L."/>
            <person name="Li C."/>
            <person name="Ma Q."/>
            <person name="Ju M."/>
            <person name="Zhao R."/>
            <person name="Li G."/>
            <person name="Mu C."/>
            <person name="Tian Q."/>
            <person name="Mei H."/>
            <person name="Zhang T."/>
            <person name="Gao T."/>
            <person name="Zhang H."/>
        </authorList>
    </citation>
    <scope>NUCLEOTIDE SEQUENCE</scope>
    <source>
        <strain evidence="3">K16</strain>
    </source>
</reference>
<dbReference type="PANTHER" id="PTHR31268:SF29">
    <property type="entry name" value="GALACTINOL--SUCROSE GALACTOSYLTRANSFERASE 1-RELATED"/>
    <property type="match status" value="1"/>
</dbReference>
<accession>A0AAE2BUW2</accession>
<dbReference type="Proteomes" id="UP001289374">
    <property type="component" value="Unassembled WGS sequence"/>
</dbReference>
<keyword evidence="4" id="KW-1185">Reference proteome</keyword>
<dbReference type="SUPFAM" id="SSF51445">
    <property type="entry name" value="(Trans)glycosidases"/>
    <property type="match status" value="1"/>
</dbReference>
<reference evidence="3" key="1">
    <citation type="submission" date="2020-06" db="EMBL/GenBank/DDBJ databases">
        <authorList>
            <person name="Li T."/>
            <person name="Hu X."/>
            <person name="Zhang T."/>
            <person name="Song X."/>
            <person name="Zhang H."/>
            <person name="Dai N."/>
            <person name="Sheng W."/>
            <person name="Hou X."/>
            <person name="Wei L."/>
        </authorList>
    </citation>
    <scope>NUCLEOTIDE SEQUENCE</scope>
    <source>
        <strain evidence="3">K16</strain>
        <tissue evidence="3">Leaf</tissue>
    </source>
</reference>
<organism evidence="3 4">
    <name type="scientific">Sesamum angolense</name>
    <dbReference type="NCBI Taxonomy" id="2727404"/>
    <lineage>
        <taxon>Eukaryota</taxon>
        <taxon>Viridiplantae</taxon>
        <taxon>Streptophyta</taxon>
        <taxon>Embryophyta</taxon>
        <taxon>Tracheophyta</taxon>
        <taxon>Spermatophyta</taxon>
        <taxon>Magnoliopsida</taxon>
        <taxon>eudicotyledons</taxon>
        <taxon>Gunneridae</taxon>
        <taxon>Pentapetalae</taxon>
        <taxon>asterids</taxon>
        <taxon>lamiids</taxon>
        <taxon>Lamiales</taxon>
        <taxon>Pedaliaceae</taxon>
        <taxon>Sesamum</taxon>
    </lineage>
</organism>
<dbReference type="Pfam" id="PF05691">
    <property type="entry name" value="Raffinose_syn"/>
    <property type="match status" value="1"/>
</dbReference>
<dbReference type="InterPro" id="IPR017853">
    <property type="entry name" value="GH"/>
</dbReference>
<dbReference type="EMBL" id="JACGWL010000007">
    <property type="protein sequence ID" value="KAK4398672.1"/>
    <property type="molecule type" value="Genomic_DNA"/>
</dbReference>